<protein>
    <submittedName>
        <fullName evidence="1">Helix-turn-helix domain-containing protein</fullName>
    </submittedName>
</protein>
<dbReference type="Proteomes" id="UP001153642">
    <property type="component" value="Unassembled WGS sequence"/>
</dbReference>
<reference evidence="1" key="1">
    <citation type="submission" date="2022-11" db="EMBL/GenBank/DDBJ databases">
        <title>High-quality draft genome sequence of Galbibacter sp. strain CMA-7.</title>
        <authorList>
            <person name="Wei L."/>
            <person name="Dong C."/>
            <person name="Shao Z."/>
        </authorList>
    </citation>
    <scope>NUCLEOTIDE SEQUENCE</scope>
    <source>
        <strain evidence="1">CMA-7</strain>
    </source>
</reference>
<proteinExistence type="predicted"/>
<keyword evidence="2" id="KW-1185">Reference proteome</keyword>
<dbReference type="RefSeq" id="WP_277900161.1">
    <property type="nucleotide sequence ID" value="NZ_JAPMUA010000003.1"/>
</dbReference>
<dbReference type="EMBL" id="JAPMUA010000003">
    <property type="protein sequence ID" value="MDG3585923.1"/>
    <property type="molecule type" value="Genomic_DNA"/>
</dbReference>
<comment type="caution">
    <text evidence="1">The sequence shown here is derived from an EMBL/GenBank/DDBJ whole genome shotgun (WGS) entry which is preliminary data.</text>
</comment>
<name>A0ABT6FRN3_9FLAO</name>
<accession>A0ABT6FRN3</accession>
<organism evidence="1 2">
    <name type="scientific">Galbibacter pacificus</name>
    <dbReference type="NCBI Taxonomy" id="2996052"/>
    <lineage>
        <taxon>Bacteria</taxon>
        <taxon>Pseudomonadati</taxon>
        <taxon>Bacteroidota</taxon>
        <taxon>Flavobacteriia</taxon>
        <taxon>Flavobacteriales</taxon>
        <taxon>Flavobacteriaceae</taxon>
        <taxon>Galbibacter</taxon>
    </lineage>
</organism>
<sequence length="102" mass="11998">MEDKELTYHLLKIITELEHRIAERVIVSLPDLPASVVSTHNEKLLKDVELCDLLQISTSHFYKLKKKHKNFPTHCIGEAKRYKQSEVEHFFKQLNQQKDGEV</sequence>
<evidence type="ECO:0000313" key="2">
    <source>
        <dbReference type="Proteomes" id="UP001153642"/>
    </source>
</evidence>
<evidence type="ECO:0000313" key="1">
    <source>
        <dbReference type="EMBL" id="MDG3585923.1"/>
    </source>
</evidence>
<gene>
    <name evidence="1" type="ORF">OSR52_08570</name>
</gene>